<evidence type="ECO:0000256" key="1">
    <source>
        <dbReference type="ARBA" id="ARBA00006817"/>
    </source>
</evidence>
<evidence type="ECO:0000313" key="3">
    <source>
        <dbReference type="EMBL" id="MET7030622.1"/>
    </source>
</evidence>
<dbReference type="Gene3D" id="3.30.530.20">
    <property type="match status" value="1"/>
</dbReference>
<dbReference type="RefSeq" id="WP_354619415.1">
    <property type="nucleotide sequence ID" value="NZ_JBEWYP010000010.1"/>
</dbReference>
<comment type="caution">
    <text evidence="3">The sequence shown here is derived from an EMBL/GenBank/DDBJ whole genome shotgun (WGS) entry which is preliminary data.</text>
</comment>
<name>A0ABV2TZB6_9FLAO</name>
<dbReference type="CDD" id="cd07814">
    <property type="entry name" value="SRPBCC_CalC_Aha1-like"/>
    <property type="match status" value="1"/>
</dbReference>
<dbReference type="SUPFAM" id="SSF55961">
    <property type="entry name" value="Bet v1-like"/>
    <property type="match status" value="1"/>
</dbReference>
<dbReference type="Pfam" id="PF08327">
    <property type="entry name" value="AHSA1"/>
    <property type="match status" value="1"/>
</dbReference>
<sequence length="171" mass="19877">MELLTFDSFTKKIYIKASLEKIYWCWATTEGIMSWFLRRAEYLGADAKVRNPSDFIQEGDTYIWEWHNWDGQEKGSVLKANGKDFLEISFAGDCRVAITLQDKSSSILVTLKQYNIPTDEKSKMQIHYGCSNGWTFWLANLKAYLEHGILLNETEHDLRQFPNAGLEFVNM</sequence>
<evidence type="ECO:0000259" key="2">
    <source>
        <dbReference type="Pfam" id="PF08327"/>
    </source>
</evidence>
<reference evidence="3 4" key="1">
    <citation type="submission" date="2024-07" db="EMBL/GenBank/DDBJ databases">
        <title>The genome sequence of type strain Sediminicola luteus GDMCC 1.2596T.</title>
        <authorList>
            <person name="Liu Y."/>
        </authorList>
    </citation>
    <scope>NUCLEOTIDE SEQUENCE [LARGE SCALE GENOMIC DNA]</scope>
    <source>
        <strain evidence="3 4">GDMCC 1.2596</strain>
    </source>
</reference>
<organism evidence="3 4">
    <name type="scientific">Sediminicola luteus</name>
    <dbReference type="NCBI Taxonomy" id="319238"/>
    <lineage>
        <taxon>Bacteria</taxon>
        <taxon>Pseudomonadati</taxon>
        <taxon>Bacteroidota</taxon>
        <taxon>Flavobacteriia</taxon>
        <taxon>Flavobacteriales</taxon>
        <taxon>Flavobacteriaceae</taxon>
        <taxon>Sediminicola</taxon>
    </lineage>
</organism>
<feature type="domain" description="Activator of Hsp90 ATPase homologue 1/2-like C-terminal" evidence="2">
    <location>
        <begin position="16"/>
        <end position="146"/>
    </location>
</feature>
<dbReference type="Proteomes" id="UP001549773">
    <property type="component" value="Unassembled WGS sequence"/>
</dbReference>
<gene>
    <name evidence="3" type="ORF">ABXZ32_14540</name>
</gene>
<keyword evidence="4" id="KW-1185">Reference proteome</keyword>
<accession>A0ABV2TZB6</accession>
<proteinExistence type="inferred from homology"/>
<dbReference type="InterPro" id="IPR013538">
    <property type="entry name" value="ASHA1/2-like_C"/>
</dbReference>
<protein>
    <submittedName>
        <fullName evidence="3">SRPBCC domain-containing protein</fullName>
    </submittedName>
</protein>
<dbReference type="EMBL" id="JBEWYP010000010">
    <property type="protein sequence ID" value="MET7030622.1"/>
    <property type="molecule type" value="Genomic_DNA"/>
</dbReference>
<dbReference type="InterPro" id="IPR023393">
    <property type="entry name" value="START-like_dom_sf"/>
</dbReference>
<comment type="similarity">
    <text evidence="1">Belongs to the AHA1 family.</text>
</comment>
<evidence type="ECO:0000313" key="4">
    <source>
        <dbReference type="Proteomes" id="UP001549773"/>
    </source>
</evidence>